<proteinExistence type="predicted"/>
<evidence type="ECO:0000259" key="1">
    <source>
        <dbReference type="Pfam" id="PF12728"/>
    </source>
</evidence>
<dbReference type="PATRIC" id="fig|92706.3.peg.1070"/>
<dbReference type="RefSeq" id="WP_003860112.1">
    <property type="nucleotide sequence ID" value="NZ_CP011309.1"/>
</dbReference>
<dbReference type="EMBL" id="CP011309">
    <property type="protein sequence ID" value="AKF26986.1"/>
    <property type="molecule type" value="Genomic_DNA"/>
</dbReference>
<reference evidence="2 3" key="1">
    <citation type="submission" date="2015-04" db="EMBL/GenBank/DDBJ databases">
        <title>Complete Genome Sequence of Brevibacterium flavum ATCC 15168.</title>
        <authorList>
            <person name="Ahn J."/>
            <person name="Park G."/>
            <person name="Jeon W."/>
            <person name="Jang Y."/>
            <person name="Jang M."/>
            <person name="Lee H."/>
            <person name="Lee H."/>
        </authorList>
    </citation>
    <scope>NUCLEOTIDE SEQUENCE [LARGE SCALE GENOMIC DNA]</scope>
    <source>
        <strain evidence="2 3">ATCC 15168</strain>
    </source>
</reference>
<dbReference type="SUPFAM" id="SSF46955">
    <property type="entry name" value="Putative DNA-binding domain"/>
    <property type="match status" value="1"/>
</dbReference>
<dbReference type="Proteomes" id="UP000034037">
    <property type="component" value="Chromosome"/>
</dbReference>
<evidence type="ECO:0000313" key="3">
    <source>
        <dbReference type="Proteomes" id="UP000034037"/>
    </source>
</evidence>
<dbReference type="InterPro" id="IPR041657">
    <property type="entry name" value="HTH_17"/>
</dbReference>
<dbReference type="AlphaFoldDB" id="A0A0F6WQ95"/>
<dbReference type="Pfam" id="PF12728">
    <property type="entry name" value="HTH_17"/>
    <property type="match status" value="1"/>
</dbReference>
<evidence type="ECO:0000313" key="2">
    <source>
        <dbReference type="EMBL" id="AKF26986.1"/>
    </source>
</evidence>
<name>A0A0F6WQ95_9CORY</name>
<organism evidence="2 3">
    <name type="scientific">[Brevibacterium] flavum</name>
    <dbReference type="NCBI Taxonomy" id="92706"/>
    <lineage>
        <taxon>Bacteria</taxon>
        <taxon>Bacillati</taxon>
        <taxon>Actinomycetota</taxon>
        <taxon>Actinomycetes</taxon>
        <taxon>Mycobacteriales</taxon>
        <taxon>Corynebacteriaceae</taxon>
        <taxon>Corynebacterium</taxon>
    </lineage>
</organism>
<protein>
    <recommendedName>
        <fullName evidence="1">Helix-turn-helix domain-containing protein</fullName>
    </recommendedName>
</protein>
<gene>
    <name evidence="2" type="ORF">YH66_05155</name>
</gene>
<dbReference type="HOGENOM" id="CLU_2567133_0_0_11"/>
<feature type="domain" description="Helix-turn-helix" evidence="1">
    <location>
        <begin position="23"/>
        <end position="64"/>
    </location>
</feature>
<dbReference type="InterPro" id="IPR009061">
    <property type="entry name" value="DNA-bd_dom_put_sf"/>
</dbReference>
<sequence>MTQSELDEAVEIIKEVHPRTLALTVKQMAEISGHHPETIRRWCDDGSIKTRRRKAPREAWRIPIRDAARFMVDGRRTRRAA</sequence>
<accession>A0A0F6WQ95</accession>
<keyword evidence="3" id="KW-1185">Reference proteome</keyword>